<keyword evidence="3" id="KW-1185">Reference proteome</keyword>
<keyword evidence="2" id="KW-0255">Endonuclease</keyword>
<organism evidence="2 3">
    <name type="scientific">Streptomyces poriferorum</name>
    <dbReference type="NCBI Taxonomy" id="2798799"/>
    <lineage>
        <taxon>Bacteria</taxon>
        <taxon>Bacillati</taxon>
        <taxon>Actinomycetota</taxon>
        <taxon>Actinomycetes</taxon>
        <taxon>Kitasatosporales</taxon>
        <taxon>Streptomycetaceae</taxon>
        <taxon>Streptomyces</taxon>
    </lineage>
</organism>
<keyword evidence="2" id="KW-0378">Hydrolase</keyword>
<sequence length="303" mass="32374">MLRRTGLLHGPPPSSRRRARQLLLAGPLAGIIMMSAACHTVQDELPEKAPRHVLVATWNMCGVQQWNCQGTGSGSQKAEALKRLATDGGAQVIMLQEACAGDLAVARKKLGENWQSAFKAYRYFGERGSGASVRCADDGQGAAGIAILASSPLSAVSEPLVRQPSVGLHRGILCVTVAAKHLRACNAHLSLPGGTPSRPGPEFRDDQLKSLVGAADAQTVFGGDLNSAPPSARDSSSWIWPYELYRRYRECDQPSPSSRGGRATHVTGHKVDYLFTALRRAGCSVRDTGASDHWALVMRVRAG</sequence>
<dbReference type="Pfam" id="PF03372">
    <property type="entry name" value="Exo_endo_phos"/>
    <property type="match status" value="1"/>
</dbReference>
<name>A0ABY9IJU6_9ACTN</name>
<evidence type="ECO:0000313" key="2">
    <source>
        <dbReference type="EMBL" id="WLQ55552.1"/>
    </source>
</evidence>
<gene>
    <name evidence="2" type="ORF">P8A19_08905</name>
</gene>
<dbReference type="RefSeq" id="WP_306106201.1">
    <property type="nucleotide sequence ID" value="NZ_CP120988.1"/>
</dbReference>
<proteinExistence type="predicted"/>
<protein>
    <submittedName>
        <fullName evidence="2">Endonuclease/exonuclease/phosphatase family protein</fullName>
    </submittedName>
</protein>
<accession>A0ABY9IJU6</accession>
<dbReference type="Proteomes" id="UP001235744">
    <property type="component" value="Chromosome"/>
</dbReference>
<dbReference type="GO" id="GO:0004519">
    <property type="term" value="F:endonuclease activity"/>
    <property type="evidence" value="ECO:0007669"/>
    <property type="project" value="UniProtKB-KW"/>
</dbReference>
<dbReference type="EMBL" id="CP120988">
    <property type="protein sequence ID" value="WLQ55552.1"/>
    <property type="molecule type" value="Genomic_DNA"/>
</dbReference>
<reference evidence="2 3" key="1">
    <citation type="submission" date="2023-03" db="EMBL/GenBank/DDBJ databases">
        <title>Isolation and description of six Streptomyces strains from soil environments, able to metabolize different microbial glucans.</title>
        <authorList>
            <person name="Widen T."/>
            <person name="Larsbrink J."/>
        </authorList>
    </citation>
    <scope>NUCLEOTIDE SEQUENCE [LARGE SCALE GENOMIC DNA]</scope>
    <source>
        <strain evidence="2 3">Alt2</strain>
    </source>
</reference>
<dbReference type="InterPro" id="IPR005135">
    <property type="entry name" value="Endo/exonuclease/phosphatase"/>
</dbReference>
<dbReference type="SUPFAM" id="SSF56219">
    <property type="entry name" value="DNase I-like"/>
    <property type="match status" value="1"/>
</dbReference>
<dbReference type="InterPro" id="IPR036691">
    <property type="entry name" value="Endo/exonu/phosph_ase_sf"/>
</dbReference>
<evidence type="ECO:0000259" key="1">
    <source>
        <dbReference type="Pfam" id="PF03372"/>
    </source>
</evidence>
<keyword evidence="2" id="KW-0540">Nuclease</keyword>
<feature type="domain" description="Endonuclease/exonuclease/phosphatase" evidence="1">
    <location>
        <begin position="65"/>
        <end position="293"/>
    </location>
</feature>
<dbReference type="Gene3D" id="3.60.10.10">
    <property type="entry name" value="Endonuclease/exonuclease/phosphatase"/>
    <property type="match status" value="1"/>
</dbReference>
<evidence type="ECO:0000313" key="3">
    <source>
        <dbReference type="Proteomes" id="UP001235744"/>
    </source>
</evidence>